<dbReference type="InterPro" id="IPR013022">
    <property type="entry name" value="Xyl_isomerase-like_TIM-brl"/>
</dbReference>
<dbReference type="Gene3D" id="3.20.20.150">
    <property type="entry name" value="Divalent-metal-dependent TIM barrel enzymes"/>
    <property type="match status" value="1"/>
</dbReference>
<feature type="domain" description="Xylose isomerase-like TIM barrel" evidence="2">
    <location>
        <begin position="27"/>
        <end position="258"/>
    </location>
</feature>
<dbReference type="PANTHER" id="PTHR12110:SF41">
    <property type="entry name" value="INOSOSE DEHYDRATASE"/>
    <property type="match status" value="1"/>
</dbReference>
<name>A0A839E8W6_9MICO</name>
<dbReference type="GO" id="GO:0016853">
    <property type="term" value="F:isomerase activity"/>
    <property type="evidence" value="ECO:0007669"/>
    <property type="project" value="UniProtKB-KW"/>
</dbReference>
<dbReference type="InterPro" id="IPR036237">
    <property type="entry name" value="Xyl_isomerase-like_sf"/>
</dbReference>
<keyword evidence="3" id="KW-0413">Isomerase</keyword>
<dbReference type="SUPFAM" id="SSF51658">
    <property type="entry name" value="Xylose isomerase-like"/>
    <property type="match status" value="1"/>
</dbReference>
<evidence type="ECO:0000313" key="4">
    <source>
        <dbReference type="Proteomes" id="UP000585905"/>
    </source>
</evidence>
<evidence type="ECO:0000259" key="2">
    <source>
        <dbReference type="Pfam" id="PF01261"/>
    </source>
</evidence>
<dbReference type="EMBL" id="JACGWX010000003">
    <property type="protein sequence ID" value="MBA8847927.1"/>
    <property type="molecule type" value="Genomic_DNA"/>
</dbReference>
<reference evidence="3 4" key="1">
    <citation type="submission" date="2020-07" db="EMBL/GenBank/DDBJ databases">
        <title>Sequencing the genomes of 1000 actinobacteria strains.</title>
        <authorList>
            <person name="Klenk H.-P."/>
        </authorList>
    </citation>
    <scope>NUCLEOTIDE SEQUENCE [LARGE SCALE GENOMIC DNA]</scope>
    <source>
        <strain evidence="3 4">DSM 19663</strain>
    </source>
</reference>
<dbReference type="Pfam" id="PF01261">
    <property type="entry name" value="AP_endonuc_2"/>
    <property type="match status" value="1"/>
</dbReference>
<dbReference type="PANTHER" id="PTHR12110">
    <property type="entry name" value="HYDROXYPYRUVATE ISOMERASE"/>
    <property type="match status" value="1"/>
</dbReference>
<organism evidence="3 4">
    <name type="scientific">Microcella alkalica</name>
    <dbReference type="NCBI Taxonomy" id="355930"/>
    <lineage>
        <taxon>Bacteria</taxon>
        <taxon>Bacillati</taxon>
        <taxon>Actinomycetota</taxon>
        <taxon>Actinomycetes</taxon>
        <taxon>Micrococcales</taxon>
        <taxon>Microbacteriaceae</taxon>
        <taxon>Microcella</taxon>
    </lineage>
</organism>
<sequence>MTMARIGVQAMMLKDEFAANGPFETLKKVREIGYRAVEISQVPMTAENVAELARARDELGIEIAAISASLTPGPTGGDSLQNDLDKIVADAKALGTDMVRIGMLPFDAMASLDKVVAFCDASNEAAAKLAEHGISLYYHNHHIEYMKYDGRYLLDIIADRAPLMGLEIDVHWVQRGGHDPVRDLLKYSDRVAMVHLKDYRIAALPPTAFEALAAGDFPAFMTAFNSVVQFAEVGEGNLDFPSIVETSIQIGARYLLVEQDDQYGRTPLECLQTSYDNLVAMGFAELF</sequence>
<dbReference type="RefSeq" id="WP_246335562.1">
    <property type="nucleotide sequence ID" value="NZ_BAAAOV010000001.1"/>
</dbReference>
<keyword evidence="1" id="KW-0119">Carbohydrate metabolism</keyword>
<dbReference type="Proteomes" id="UP000585905">
    <property type="component" value="Unassembled WGS sequence"/>
</dbReference>
<dbReference type="AlphaFoldDB" id="A0A839E8W6"/>
<proteinExistence type="predicted"/>
<keyword evidence="4" id="KW-1185">Reference proteome</keyword>
<protein>
    <submittedName>
        <fullName evidence="3">Sugar phosphate isomerase/epimerase</fullName>
    </submittedName>
</protein>
<evidence type="ECO:0000256" key="1">
    <source>
        <dbReference type="ARBA" id="ARBA00023277"/>
    </source>
</evidence>
<comment type="caution">
    <text evidence="3">The sequence shown here is derived from an EMBL/GenBank/DDBJ whole genome shotgun (WGS) entry which is preliminary data.</text>
</comment>
<evidence type="ECO:0000313" key="3">
    <source>
        <dbReference type="EMBL" id="MBA8847927.1"/>
    </source>
</evidence>
<accession>A0A839E8W6</accession>
<dbReference type="InterPro" id="IPR050312">
    <property type="entry name" value="IolE/XylAMocC-like"/>
</dbReference>
<gene>
    <name evidence="3" type="ORF">FHX53_001519</name>
</gene>